<reference evidence="1 2" key="1">
    <citation type="journal article" date="2020" name="Cell">
        <title>Large-Scale Comparative Analyses of Tick Genomes Elucidate Their Genetic Diversity and Vector Capacities.</title>
        <authorList>
            <consortium name="Tick Genome and Microbiome Consortium (TIGMIC)"/>
            <person name="Jia N."/>
            <person name="Wang J."/>
            <person name="Shi W."/>
            <person name="Du L."/>
            <person name="Sun Y."/>
            <person name="Zhan W."/>
            <person name="Jiang J.F."/>
            <person name="Wang Q."/>
            <person name="Zhang B."/>
            <person name="Ji P."/>
            <person name="Bell-Sakyi L."/>
            <person name="Cui X.M."/>
            <person name="Yuan T.T."/>
            <person name="Jiang B.G."/>
            <person name="Yang W.F."/>
            <person name="Lam T.T."/>
            <person name="Chang Q.C."/>
            <person name="Ding S.J."/>
            <person name="Wang X.J."/>
            <person name="Zhu J.G."/>
            <person name="Ruan X.D."/>
            <person name="Zhao L."/>
            <person name="Wei J.T."/>
            <person name="Ye R.Z."/>
            <person name="Que T.C."/>
            <person name="Du C.H."/>
            <person name="Zhou Y.H."/>
            <person name="Cheng J.X."/>
            <person name="Dai P.F."/>
            <person name="Guo W.B."/>
            <person name="Han X.H."/>
            <person name="Huang E.J."/>
            <person name="Li L.F."/>
            <person name="Wei W."/>
            <person name="Gao Y.C."/>
            <person name="Liu J.Z."/>
            <person name="Shao H.Z."/>
            <person name="Wang X."/>
            <person name="Wang C.C."/>
            <person name="Yang T.C."/>
            <person name="Huo Q.B."/>
            <person name="Li W."/>
            <person name="Chen H.Y."/>
            <person name="Chen S.E."/>
            <person name="Zhou L.G."/>
            <person name="Ni X.B."/>
            <person name="Tian J.H."/>
            <person name="Sheng Y."/>
            <person name="Liu T."/>
            <person name="Pan Y.S."/>
            <person name="Xia L.Y."/>
            <person name="Li J."/>
            <person name="Zhao F."/>
            <person name="Cao W.C."/>
        </authorList>
    </citation>
    <scope>NUCLEOTIDE SEQUENCE [LARGE SCALE GENOMIC DNA]</scope>
    <source>
        <strain evidence="1">Iper-2018</strain>
    </source>
</reference>
<dbReference type="Proteomes" id="UP000805193">
    <property type="component" value="Unassembled WGS sequence"/>
</dbReference>
<name>A0AC60R0K0_IXOPE</name>
<protein>
    <submittedName>
        <fullName evidence="1">Uncharacterized protein</fullName>
    </submittedName>
</protein>
<evidence type="ECO:0000313" key="1">
    <source>
        <dbReference type="EMBL" id="KAG0445465.1"/>
    </source>
</evidence>
<sequence>MREGTARVVKRCRAFSGLRRGPNFVVGKVAKWPNLKGKRAATLRLREFTGLLAKTDGDGCVHGRKPKFLNSIEQPKDVHFQPAAASPHDRGLGSASSKHDGHASTVAGAAVARNSGAAVKSFSTLARSARSVLLFGCTSGYRNDAAGHHFFAPPRNPTEFRRWEQALHRKDRRLTGISKVCERHFEADDIVKYYKHTVNEQELLIPRGKWELAPGAIPRLFPGLPERISKPKLTCRRKSPGKSRASATVLSETCGDAASCASDTCVDGVAETAPPPYSSDSRASGLRLDDLTTAARPSTNWRLELIDDESTGRTCGVFYMRHLVAGQLQVTKTVVVDENGRSAADDARAMKKNSTAAPLVPTTTVAAAPERGRVWGAAKLKWSMNVESNPVVEPVESGEKFEGSCPPLLLDHIAMSGNLNVLGLKDDDVRRFLTAKTHMGTTNLDFQMQQYCFKRRSDGVHLIDLKKTWEKLLLAARAIVAIENPAEVCAISSRPHGQRAVLKFASFTGATPIAGRFTPGTFTNQIQAAFREPRLLVICDPRADHQPVTEASYVNLPVIAFCNTDASLRYVDIAIPCNNKGQHSIGLMWWMLTREVLRMRGSIIRDIPWEIMVDLFFYRDPEETEKEEQAQVVPERAVKETAEFPSEQWGGADVASAQPDVTDWSATPDVSAFAAPAPAAAAAAPVATDDWAAAPAVEDWSATPAAPASGTAAPTSDWGAAGTDNWS</sequence>
<proteinExistence type="predicted"/>
<organism evidence="1 2">
    <name type="scientific">Ixodes persulcatus</name>
    <name type="common">Taiga tick</name>
    <dbReference type="NCBI Taxonomy" id="34615"/>
    <lineage>
        <taxon>Eukaryota</taxon>
        <taxon>Metazoa</taxon>
        <taxon>Ecdysozoa</taxon>
        <taxon>Arthropoda</taxon>
        <taxon>Chelicerata</taxon>
        <taxon>Arachnida</taxon>
        <taxon>Acari</taxon>
        <taxon>Parasitiformes</taxon>
        <taxon>Ixodida</taxon>
        <taxon>Ixodoidea</taxon>
        <taxon>Ixodidae</taxon>
        <taxon>Ixodinae</taxon>
        <taxon>Ixodes</taxon>
    </lineage>
</organism>
<evidence type="ECO:0000313" key="2">
    <source>
        <dbReference type="Proteomes" id="UP000805193"/>
    </source>
</evidence>
<dbReference type="EMBL" id="JABSTQ010000335">
    <property type="protein sequence ID" value="KAG0445465.1"/>
    <property type="molecule type" value="Genomic_DNA"/>
</dbReference>
<comment type="caution">
    <text evidence="1">The sequence shown here is derived from an EMBL/GenBank/DDBJ whole genome shotgun (WGS) entry which is preliminary data.</text>
</comment>
<accession>A0AC60R0K0</accession>
<gene>
    <name evidence="1" type="ORF">HPB47_014875</name>
</gene>
<keyword evidence="2" id="KW-1185">Reference proteome</keyword>